<evidence type="ECO:0000313" key="4">
    <source>
        <dbReference type="Proteomes" id="UP000244727"/>
    </source>
</evidence>
<feature type="compositionally biased region" description="Acidic residues" evidence="1">
    <location>
        <begin position="1"/>
        <end position="30"/>
    </location>
</feature>
<dbReference type="GeneID" id="36513054"/>
<feature type="domain" description="DUF8135" evidence="2">
    <location>
        <begin position="118"/>
        <end position="167"/>
    </location>
</feature>
<sequence>MSDDAADDHDPEDAPDSDVAPDSEDAPDGEGPDRTGRSDGIDEPGPDTVQESWAPADLSETELADIGVADPFDRLPETPVDVTDDLLTDAPTPDGDIWSSIGPHEEQVVETDDERDVREVPIESYCRDCPHVADPPAFTCTYEGSEILAVPSMGVVRLADCPIVAERDRLEAEW</sequence>
<dbReference type="RefSeq" id="WP_108383515.1">
    <property type="nucleotide sequence ID" value="NZ_CP028858.1"/>
</dbReference>
<accession>A0A2R4X336</accession>
<feature type="compositionally biased region" description="Basic and acidic residues" evidence="1">
    <location>
        <begin position="31"/>
        <end position="40"/>
    </location>
</feature>
<reference evidence="3 4" key="1">
    <citation type="submission" date="2018-04" db="EMBL/GenBank/DDBJ databases">
        <title>Halococcoides cellulosivorans gen. nov., sp. nov., an extremely halophilic cellulose-utilizing haloarchaeon from hypersaline lakes.</title>
        <authorList>
            <person name="Sorokin D.Y."/>
            <person name="Toshchakov S.V."/>
            <person name="Samarov N.I."/>
            <person name="Korzhenkov A."/>
            <person name="Kublanov I.V."/>
        </authorList>
    </citation>
    <scope>NUCLEOTIDE SEQUENCE [LARGE SCALE GENOMIC DNA]</scope>
    <source>
        <strain evidence="3 4">HArcel1</strain>
    </source>
</reference>
<dbReference type="Pfam" id="PF26456">
    <property type="entry name" value="DUF8135"/>
    <property type="match status" value="1"/>
</dbReference>
<feature type="region of interest" description="Disordered" evidence="1">
    <location>
        <begin position="1"/>
        <end position="116"/>
    </location>
</feature>
<evidence type="ECO:0000313" key="3">
    <source>
        <dbReference type="EMBL" id="AWB28204.1"/>
    </source>
</evidence>
<evidence type="ECO:0000259" key="2">
    <source>
        <dbReference type="Pfam" id="PF26456"/>
    </source>
</evidence>
<organism evidence="3 4">
    <name type="scientific">Halococcoides cellulosivorans</name>
    <dbReference type="NCBI Taxonomy" id="1679096"/>
    <lineage>
        <taxon>Archaea</taxon>
        <taxon>Methanobacteriati</taxon>
        <taxon>Methanobacteriota</taxon>
        <taxon>Stenosarchaea group</taxon>
        <taxon>Halobacteria</taxon>
        <taxon>Halobacteriales</taxon>
        <taxon>Haloarculaceae</taxon>
        <taxon>Halococcoides</taxon>
    </lineage>
</organism>
<dbReference type="AlphaFoldDB" id="A0A2R4X336"/>
<proteinExistence type="predicted"/>
<evidence type="ECO:0000256" key="1">
    <source>
        <dbReference type="SAM" id="MobiDB-lite"/>
    </source>
</evidence>
<dbReference type="InterPro" id="IPR058448">
    <property type="entry name" value="DUF8135"/>
</dbReference>
<dbReference type="Proteomes" id="UP000244727">
    <property type="component" value="Chromosome"/>
</dbReference>
<keyword evidence="4" id="KW-1185">Reference proteome</keyword>
<dbReference type="EMBL" id="CP028858">
    <property type="protein sequence ID" value="AWB28204.1"/>
    <property type="molecule type" value="Genomic_DNA"/>
</dbReference>
<gene>
    <name evidence="3" type="ORF">HARCEL1_11065</name>
</gene>
<name>A0A2R4X336_9EURY</name>
<protein>
    <recommendedName>
        <fullName evidence="2">DUF8135 domain-containing protein</fullName>
    </recommendedName>
</protein>
<dbReference type="KEGG" id="harc:HARCEL1_11065"/>